<accession>A0A165G0R7</accession>
<comment type="catalytic activity">
    <reaction evidence="5">
        <text>an anthocyanidin + UDP-alpha-D-glucose + H(+) = an anthocyanidin 3-O-beta-D-glucoside + UDP</text>
        <dbReference type="Rhea" id="RHEA:20093"/>
        <dbReference type="ChEBI" id="CHEBI:15378"/>
        <dbReference type="ChEBI" id="CHEBI:16307"/>
        <dbReference type="ChEBI" id="CHEBI:58223"/>
        <dbReference type="ChEBI" id="CHEBI:58885"/>
        <dbReference type="ChEBI" id="CHEBI:143576"/>
        <dbReference type="EC" id="2.4.1.115"/>
    </reaction>
</comment>
<evidence type="ECO:0000256" key="3">
    <source>
        <dbReference type="ARBA" id="ARBA00022676"/>
    </source>
</evidence>
<dbReference type="FunFam" id="3.40.50.2000:FF:000047">
    <property type="entry name" value="Glycosyltransferase"/>
    <property type="match status" value="1"/>
</dbReference>
<dbReference type="AlphaFoldDB" id="A0A165G0R7"/>
<evidence type="ECO:0000256" key="7">
    <source>
        <dbReference type="RuleBase" id="RU362057"/>
    </source>
</evidence>
<reference evidence="8" key="1">
    <citation type="submission" date="2016-04" db="EMBL/GenBank/DDBJ databases">
        <title>Structural Organization of Fatty Acid Desaturase Loci in Linseed Lines with Contrasting Linolenic Acid Contents.</title>
        <authorList>
            <person name="Thambugala D."/>
            <person name="Ragupathy R."/>
            <person name="Cloutier S."/>
        </authorList>
    </citation>
    <scope>NUCLEOTIDE SEQUENCE</scope>
</reference>
<dbReference type="PANTHER" id="PTHR48047">
    <property type="entry name" value="GLYCOSYLTRANSFERASE"/>
    <property type="match status" value="1"/>
</dbReference>
<dbReference type="InterPro" id="IPR002213">
    <property type="entry name" value="UDP_glucos_trans"/>
</dbReference>
<evidence type="ECO:0000256" key="1">
    <source>
        <dbReference type="ARBA" id="ARBA00004935"/>
    </source>
</evidence>
<dbReference type="GO" id="GO:0009718">
    <property type="term" value="P:anthocyanin-containing compound biosynthetic process"/>
    <property type="evidence" value="ECO:0007669"/>
    <property type="project" value="UniProtKB-UniPathway"/>
</dbReference>
<dbReference type="SUPFAM" id="SSF53756">
    <property type="entry name" value="UDP-Glycosyltransferase/glycogen phosphorylase"/>
    <property type="match status" value="1"/>
</dbReference>
<comment type="pathway">
    <text evidence="1">Pigment biosynthesis; anthocyanin biosynthesis.</text>
</comment>
<evidence type="ECO:0000256" key="2">
    <source>
        <dbReference type="ARBA" id="ARBA00009995"/>
    </source>
</evidence>
<evidence type="ECO:0000256" key="5">
    <source>
        <dbReference type="ARBA" id="ARBA00047606"/>
    </source>
</evidence>
<evidence type="ECO:0000256" key="6">
    <source>
        <dbReference type="RuleBase" id="RU003718"/>
    </source>
</evidence>
<name>A0A165G0R7_LINUS</name>
<dbReference type="Gene3D" id="3.40.50.2000">
    <property type="entry name" value="Glycogen Phosphorylase B"/>
    <property type="match status" value="3"/>
</dbReference>
<dbReference type="GO" id="GO:0047213">
    <property type="term" value="F:anthocyanidin 3-O-glucosyltransferase activity"/>
    <property type="evidence" value="ECO:0007669"/>
    <property type="project" value="UniProtKB-EC"/>
</dbReference>
<proteinExistence type="inferred from homology"/>
<organism evidence="8">
    <name type="scientific">Linum usitatissimum</name>
    <name type="common">Flax</name>
    <name type="synonym">Linum humile</name>
    <dbReference type="NCBI Taxonomy" id="4006"/>
    <lineage>
        <taxon>Eukaryota</taxon>
        <taxon>Viridiplantae</taxon>
        <taxon>Streptophyta</taxon>
        <taxon>Embryophyta</taxon>
        <taxon>Tracheophyta</taxon>
        <taxon>Spermatophyta</taxon>
        <taxon>Magnoliopsida</taxon>
        <taxon>eudicotyledons</taxon>
        <taxon>Gunneridae</taxon>
        <taxon>Pentapetalae</taxon>
        <taxon>rosids</taxon>
        <taxon>fabids</taxon>
        <taxon>Malpighiales</taxon>
        <taxon>Linaceae</taxon>
        <taxon>Linum</taxon>
    </lineage>
</organism>
<dbReference type="EC" id="2.4.1.-" evidence="7"/>
<evidence type="ECO:0000313" key="8">
    <source>
        <dbReference type="EMBL" id="AMY26628.1"/>
    </source>
</evidence>
<evidence type="ECO:0000256" key="4">
    <source>
        <dbReference type="ARBA" id="ARBA00022679"/>
    </source>
</evidence>
<comment type="similarity">
    <text evidence="2 6">Belongs to the UDP-glycosyltransferase family.</text>
</comment>
<protein>
    <recommendedName>
        <fullName evidence="7">Glycosyltransferase</fullName>
        <ecNumber evidence="7">2.4.1.-</ecNumber>
    </recommendedName>
</protein>
<dbReference type="UniPathway" id="UPA00009"/>
<sequence length="493" mass="55412">MGSYPTMTTTQTQQVHFLLFPFMAQGHMIPMVDIAKLLATRGAKVTIVTTPVNAARFKSPIRRSNLRIDLVELRFPGVEAGLPEGCENVDLLPSFAYIQSMMKAAAMMEPQIYKYLCHCLQVESLLESMRVKPDCIISGFCLPYVDNVAKKFNVPREEIARMVGSDQEYFVLPGMPGEIKFSNAQLPLQIWKNGHQDPEEESRRLHVMKVDSEAYGVIVNSFEELEPEYFSEYKNSRQGKIWCVGPVSLTNLDELDKIQRGNYNISLTHESLEWLNTKESKSVLYICLGSICNLSSQQLIELALGLEASETPFVWAIREKGFTKDLFTWITNDGFENRVAGRGLLIKGWAPQLSILSHSSVGGFLTHCGWNSSLEGISAGIPLVTWPLFGDQFSNEKLIVDVLKIGVRIGAEKPTFRSGKEETTEVSVRREDVERAVRLAMEGGKDGDRRRKRTGELAGMAWKAVERGGSSYKNVDLLIQDIAKHQEERRNHG</sequence>
<dbReference type="InterPro" id="IPR035595">
    <property type="entry name" value="UDP_glycos_trans_CS"/>
</dbReference>
<dbReference type="PROSITE" id="PS00375">
    <property type="entry name" value="UDPGT"/>
    <property type="match status" value="1"/>
</dbReference>
<keyword evidence="3 6" id="KW-0328">Glycosyltransferase</keyword>
<dbReference type="EMBL" id="KX034557">
    <property type="protein sequence ID" value="AMY26628.1"/>
    <property type="molecule type" value="Genomic_DNA"/>
</dbReference>
<dbReference type="PANTHER" id="PTHR48047:SF229">
    <property type="entry name" value="UDP-GLYCOSYLTRANSFERASE 73C3-RELATED"/>
    <property type="match status" value="1"/>
</dbReference>
<dbReference type="CDD" id="cd03784">
    <property type="entry name" value="GT1_Gtf-like"/>
    <property type="match status" value="1"/>
</dbReference>
<keyword evidence="4 6" id="KW-0808">Transferase</keyword>
<dbReference type="Pfam" id="PF00201">
    <property type="entry name" value="UDPGT"/>
    <property type="match status" value="1"/>
</dbReference>